<dbReference type="Gene3D" id="3.30.360.10">
    <property type="entry name" value="Dihydrodipicolinate Reductase, domain 2"/>
    <property type="match status" value="1"/>
</dbReference>
<dbReference type="Proteomes" id="UP000318065">
    <property type="component" value="Chromosome"/>
</dbReference>
<dbReference type="EMBL" id="AP019791">
    <property type="protein sequence ID" value="BBL79209.1"/>
    <property type="molecule type" value="Genomic_DNA"/>
</dbReference>
<reference evidence="4" key="1">
    <citation type="journal article" date="2019" name="Microbiol. Resour. Announc.">
        <title>Complete Genome Sequence of Rubrobacter xylanophilus Strain AA3-22, Isolated from Arima Onsen in Japan.</title>
        <authorList>
            <person name="Tomariguchi N."/>
            <person name="Miyazaki K."/>
        </authorList>
    </citation>
    <scope>NUCLEOTIDE SEQUENCE [LARGE SCALE GENOMIC DNA]</scope>
    <source>
        <strain evidence="4">AA3-22</strain>
    </source>
</reference>
<dbReference type="SUPFAM" id="SSF55347">
    <property type="entry name" value="Glyceraldehyde-3-phosphate dehydrogenase-like, C-terminal domain"/>
    <property type="match status" value="1"/>
</dbReference>
<dbReference type="PANTHER" id="PTHR43818:SF11">
    <property type="entry name" value="BCDNA.GH03377"/>
    <property type="match status" value="1"/>
</dbReference>
<name>A0A510HGY9_9ACTN</name>
<dbReference type="InterPro" id="IPR055170">
    <property type="entry name" value="GFO_IDH_MocA-like_dom"/>
</dbReference>
<dbReference type="OrthoDB" id="9792085at2"/>
<dbReference type="InterPro" id="IPR050463">
    <property type="entry name" value="Gfo/Idh/MocA_oxidrdct_glycsds"/>
</dbReference>
<dbReference type="Gene3D" id="3.40.50.720">
    <property type="entry name" value="NAD(P)-binding Rossmann-like Domain"/>
    <property type="match status" value="1"/>
</dbReference>
<evidence type="ECO:0000259" key="3">
    <source>
        <dbReference type="Pfam" id="PF22725"/>
    </source>
</evidence>
<dbReference type="GO" id="GO:0000166">
    <property type="term" value="F:nucleotide binding"/>
    <property type="evidence" value="ECO:0007669"/>
    <property type="project" value="InterPro"/>
</dbReference>
<keyword evidence="5" id="KW-1185">Reference proteome</keyword>
<evidence type="ECO:0000256" key="1">
    <source>
        <dbReference type="ARBA" id="ARBA00023002"/>
    </source>
</evidence>
<accession>A0A510HGY9</accession>
<dbReference type="GO" id="GO:0016491">
    <property type="term" value="F:oxidoreductase activity"/>
    <property type="evidence" value="ECO:0007669"/>
    <property type="project" value="UniProtKB-KW"/>
</dbReference>
<evidence type="ECO:0000313" key="5">
    <source>
        <dbReference type="Proteomes" id="UP000318065"/>
    </source>
</evidence>
<dbReference type="Pfam" id="PF22725">
    <property type="entry name" value="GFO_IDH_MocA_C3"/>
    <property type="match status" value="1"/>
</dbReference>
<evidence type="ECO:0000313" key="4">
    <source>
        <dbReference type="EMBL" id="BBL79209.1"/>
    </source>
</evidence>
<dbReference type="PANTHER" id="PTHR43818">
    <property type="entry name" value="BCDNA.GH03377"/>
    <property type="match status" value="1"/>
</dbReference>
<keyword evidence="1" id="KW-0560">Oxidoreductase</keyword>
<feature type="domain" description="Gfo/Idh/MocA-like oxidoreductase N-terminal" evidence="2">
    <location>
        <begin position="11"/>
        <end position="135"/>
    </location>
</feature>
<dbReference type="InterPro" id="IPR000683">
    <property type="entry name" value="Gfo/Idh/MocA-like_OxRdtase_N"/>
</dbReference>
<sequence length="392" mass="43691">MTERPMDRAEIGVGLVGYRFMGRAHSNAYRQVARFFDVDPVPRMVALCGRNEAAVRDAARRLGWEGYETNYERLLEREDVQLIDISSAGDTHCEFAVAALEAGKHVLCEKPLANSLDEARRMVEAARRAGTVNMVCHNYRRVPAVRLAKRLVKEGRLGEIRHWRAVYLQDWLLDPEAPLTWRLRRETGGAGPLADLGSHLVDLAHYLVGPIAEVIGTAETFVRERPLPSGDRTGEVTVNEAAAFLARFENGAIGTFEVSPLVPGRKAHEYFEINGSRGSIAFDLERMNELQVYFEDEGPYTGGFRRILVTEPEHPYMEGWWPPGHTIGYEHTFVHTVKDLLDGIRAGESPAPTFEDGLRCQAVIDAVERSLGERGWVSTGRNPVSGETVAGL</sequence>
<organism evidence="4 5">
    <name type="scientific">Rubrobacter xylanophilus</name>
    <dbReference type="NCBI Taxonomy" id="49319"/>
    <lineage>
        <taxon>Bacteria</taxon>
        <taxon>Bacillati</taxon>
        <taxon>Actinomycetota</taxon>
        <taxon>Rubrobacteria</taxon>
        <taxon>Rubrobacterales</taxon>
        <taxon>Rubrobacteraceae</taxon>
        <taxon>Rubrobacter</taxon>
    </lineage>
</organism>
<dbReference type="InterPro" id="IPR036291">
    <property type="entry name" value="NAD(P)-bd_dom_sf"/>
</dbReference>
<protein>
    <submittedName>
        <fullName evidence="4">Oxidoreductase</fullName>
    </submittedName>
</protein>
<proteinExistence type="predicted"/>
<gene>
    <name evidence="4" type="ORF">RxyAA322_10630</name>
</gene>
<evidence type="ECO:0000259" key="2">
    <source>
        <dbReference type="Pfam" id="PF01408"/>
    </source>
</evidence>
<dbReference type="Pfam" id="PF01408">
    <property type="entry name" value="GFO_IDH_MocA"/>
    <property type="match status" value="1"/>
</dbReference>
<dbReference type="AlphaFoldDB" id="A0A510HGY9"/>
<dbReference type="SUPFAM" id="SSF51735">
    <property type="entry name" value="NAD(P)-binding Rossmann-fold domains"/>
    <property type="match status" value="1"/>
</dbReference>
<feature type="domain" description="GFO/IDH/MocA-like oxidoreductase" evidence="3">
    <location>
        <begin position="145"/>
        <end position="280"/>
    </location>
</feature>